<proteinExistence type="predicted"/>
<dbReference type="AlphaFoldDB" id="A0A0F8ZL62"/>
<protein>
    <submittedName>
        <fullName evidence="1">Uncharacterized protein</fullName>
    </submittedName>
</protein>
<feature type="non-terminal residue" evidence="1">
    <location>
        <position position="441"/>
    </location>
</feature>
<sequence>HKELLFYQYSPLKSHVSTYKMPLKIMQIVFIAKFFPNEKKFFKQELMKEAGIDDIMIAEVLKQPAIAIAAQKKPADRVGPINLEKMSPQAKGVLQKLAKENPSLTQKEVITLAQRKGLVGVEAQAIAEEVLKAPSGSLGAAIDYERGVLEQVLTKQGAGGSLDDAINQAMRVKKLYSEPGRALESMKHKSAIGEEIIKQLQQRLLKTADPDKKKGIQTLIDAVSVGGRAKPEAIDYVLELWQAGILSSSDTILRNLGGNVVGLASKPLDTFTAGIVDAAKSAVLRRPRTRFSGEAAIEAKAYAKNFPGALKKLWQFLRHEKPPGVTEKVGRLSEALGRREGVIPGKVGKAIRLPFRPLRAGDESIGFLLEESSLSKAAFRKAKLSGLTGNALKNRVAELMKKPSDAMLDIALKERLYYLYQSKLGHVGAAASNLINQTKVA</sequence>
<feature type="non-terminal residue" evidence="1">
    <location>
        <position position="1"/>
    </location>
</feature>
<name>A0A0F8ZL62_9ZZZZ</name>
<organism evidence="1">
    <name type="scientific">marine sediment metagenome</name>
    <dbReference type="NCBI Taxonomy" id="412755"/>
    <lineage>
        <taxon>unclassified sequences</taxon>
        <taxon>metagenomes</taxon>
        <taxon>ecological metagenomes</taxon>
    </lineage>
</organism>
<comment type="caution">
    <text evidence="1">The sequence shown here is derived from an EMBL/GenBank/DDBJ whole genome shotgun (WGS) entry which is preliminary data.</text>
</comment>
<reference evidence="1" key="1">
    <citation type="journal article" date="2015" name="Nature">
        <title>Complex archaea that bridge the gap between prokaryotes and eukaryotes.</title>
        <authorList>
            <person name="Spang A."/>
            <person name="Saw J.H."/>
            <person name="Jorgensen S.L."/>
            <person name="Zaremba-Niedzwiedzka K."/>
            <person name="Martijn J."/>
            <person name="Lind A.E."/>
            <person name="van Eijk R."/>
            <person name="Schleper C."/>
            <person name="Guy L."/>
            <person name="Ettema T.J."/>
        </authorList>
    </citation>
    <scope>NUCLEOTIDE SEQUENCE</scope>
</reference>
<gene>
    <name evidence="1" type="ORF">LCGC14_2681800</name>
</gene>
<dbReference type="EMBL" id="LAZR01047297">
    <property type="protein sequence ID" value="KKK94542.1"/>
    <property type="molecule type" value="Genomic_DNA"/>
</dbReference>
<accession>A0A0F8ZL62</accession>
<evidence type="ECO:0000313" key="1">
    <source>
        <dbReference type="EMBL" id="KKK94542.1"/>
    </source>
</evidence>